<name>A0ABU3BV33_9BACT</name>
<dbReference type="SUPFAM" id="SSF51182">
    <property type="entry name" value="RmlC-like cupins"/>
    <property type="match status" value="1"/>
</dbReference>
<comment type="caution">
    <text evidence="2">The sequence shown here is derived from an EMBL/GenBank/DDBJ whole genome shotgun (WGS) entry which is preliminary data.</text>
</comment>
<reference evidence="2 3" key="1">
    <citation type="submission" date="2023-09" db="EMBL/GenBank/DDBJ databases">
        <authorList>
            <person name="Rey-Velasco X."/>
        </authorList>
    </citation>
    <scope>NUCLEOTIDE SEQUENCE [LARGE SCALE GENOMIC DNA]</scope>
    <source>
        <strain evidence="2 3">F394</strain>
    </source>
</reference>
<dbReference type="Pfam" id="PF07883">
    <property type="entry name" value="Cupin_2"/>
    <property type="match status" value="1"/>
</dbReference>
<dbReference type="InterPro" id="IPR011051">
    <property type="entry name" value="RmlC_Cupin_sf"/>
</dbReference>
<sequence length="119" mass="12729">MPQHITSPTRIPVPGGKLIEEHVGNVRTGTAALSVAHMVAPAGWDEPAQTPAFDEVTIVVRGTMRVEHEGGHLDVGPGETVLCEAGERVRYLNPSEADECEYWAVCTPAFAPDLAGRDD</sequence>
<evidence type="ECO:0000313" key="2">
    <source>
        <dbReference type="EMBL" id="MDT0633148.1"/>
    </source>
</evidence>
<dbReference type="Proteomes" id="UP001267426">
    <property type="component" value="Unassembled WGS sequence"/>
</dbReference>
<dbReference type="Gene3D" id="2.60.120.10">
    <property type="entry name" value="Jelly Rolls"/>
    <property type="match status" value="1"/>
</dbReference>
<accession>A0ABU3BV33</accession>
<evidence type="ECO:0000259" key="1">
    <source>
        <dbReference type="Pfam" id="PF07883"/>
    </source>
</evidence>
<dbReference type="InterPro" id="IPR014710">
    <property type="entry name" value="RmlC-like_jellyroll"/>
</dbReference>
<organism evidence="2 3">
    <name type="scientific">Rubrivirga litoralis</name>
    <dbReference type="NCBI Taxonomy" id="3075598"/>
    <lineage>
        <taxon>Bacteria</taxon>
        <taxon>Pseudomonadati</taxon>
        <taxon>Rhodothermota</taxon>
        <taxon>Rhodothermia</taxon>
        <taxon>Rhodothermales</taxon>
        <taxon>Rubricoccaceae</taxon>
        <taxon>Rubrivirga</taxon>
    </lineage>
</organism>
<feature type="domain" description="Cupin type-2" evidence="1">
    <location>
        <begin position="40"/>
        <end position="103"/>
    </location>
</feature>
<dbReference type="InterPro" id="IPR013096">
    <property type="entry name" value="Cupin_2"/>
</dbReference>
<keyword evidence="3" id="KW-1185">Reference proteome</keyword>
<protein>
    <submittedName>
        <fullName evidence="2">Cupin domain-containing protein</fullName>
    </submittedName>
</protein>
<dbReference type="RefSeq" id="WP_311665758.1">
    <property type="nucleotide sequence ID" value="NZ_JAVRHT010000055.1"/>
</dbReference>
<dbReference type="EMBL" id="JAVRHT010000055">
    <property type="protein sequence ID" value="MDT0633148.1"/>
    <property type="molecule type" value="Genomic_DNA"/>
</dbReference>
<gene>
    <name evidence="2" type="ORF">RM540_15440</name>
</gene>
<proteinExistence type="predicted"/>
<evidence type="ECO:0000313" key="3">
    <source>
        <dbReference type="Proteomes" id="UP001267426"/>
    </source>
</evidence>